<keyword evidence="2" id="KW-0677">Repeat</keyword>
<evidence type="ECO:0000313" key="8">
    <source>
        <dbReference type="Proteomes" id="UP001152888"/>
    </source>
</evidence>
<dbReference type="InterPro" id="IPR013087">
    <property type="entry name" value="Znf_C2H2_type"/>
</dbReference>
<gene>
    <name evidence="7" type="ORF">ACAOBT_LOCUS30297</name>
</gene>
<dbReference type="OrthoDB" id="6729317at2759"/>
<dbReference type="SUPFAM" id="SSF57667">
    <property type="entry name" value="beta-beta-alpha zinc fingers"/>
    <property type="match status" value="2"/>
</dbReference>
<evidence type="ECO:0000256" key="4">
    <source>
        <dbReference type="ARBA" id="ARBA00022833"/>
    </source>
</evidence>
<proteinExistence type="predicted"/>
<evidence type="ECO:0000256" key="2">
    <source>
        <dbReference type="ARBA" id="ARBA00022737"/>
    </source>
</evidence>
<dbReference type="Gene3D" id="3.30.160.60">
    <property type="entry name" value="Classic Zinc Finger"/>
    <property type="match status" value="3"/>
</dbReference>
<dbReference type="PANTHER" id="PTHR24379">
    <property type="entry name" value="KRAB AND ZINC FINGER DOMAIN-CONTAINING"/>
    <property type="match status" value="1"/>
</dbReference>
<organism evidence="7 8">
    <name type="scientific">Acanthoscelides obtectus</name>
    <name type="common">Bean weevil</name>
    <name type="synonym">Bruchus obtectus</name>
    <dbReference type="NCBI Taxonomy" id="200917"/>
    <lineage>
        <taxon>Eukaryota</taxon>
        <taxon>Metazoa</taxon>
        <taxon>Ecdysozoa</taxon>
        <taxon>Arthropoda</taxon>
        <taxon>Hexapoda</taxon>
        <taxon>Insecta</taxon>
        <taxon>Pterygota</taxon>
        <taxon>Neoptera</taxon>
        <taxon>Endopterygota</taxon>
        <taxon>Coleoptera</taxon>
        <taxon>Polyphaga</taxon>
        <taxon>Cucujiformia</taxon>
        <taxon>Chrysomeloidea</taxon>
        <taxon>Chrysomelidae</taxon>
        <taxon>Bruchinae</taxon>
        <taxon>Bruchini</taxon>
        <taxon>Acanthoscelides</taxon>
    </lineage>
</organism>
<dbReference type="PROSITE" id="PS00028">
    <property type="entry name" value="ZINC_FINGER_C2H2_1"/>
    <property type="match status" value="1"/>
</dbReference>
<evidence type="ECO:0000256" key="1">
    <source>
        <dbReference type="ARBA" id="ARBA00022723"/>
    </source>
</evidence>
<dbReference type="AlphaFoldDB" id="A0A9P0M8T9"/>
<reference evidence="7" key="1">
    <citation type="submission" date="2022-03" db="EMBL/GenBank/DDBJ databases">
        <authorList>
            <person name="Sayadi A."/>
        </authorList>
    </citation>
    <scope>NUCLEOTIDE SEQUENCE</scope>
</reference>
<evidence type="ECO:0000256" key="5">
    <source>
        <dbReference type="PROSITE-ProRule" id="PRU00042"/>
    </source>
</evidence>
<comment type="caution">
    <text evidence="7">The sequence shown here is derived from an EMBL/GenBank/DDBJ whole genome shotgun (WGS) entry which is preliminary data.</text>
</comment>
<dbReference type="PANTHER" id="PTHR24379:SF121">
    <property type="entry name" value="C2H2-TYPE DOMAIN-CONTAINING PROTEIN"/>
    <property type="match status" value="1"/>
</dbReference>
<evidence type="ECO:0000256" key="3">
    <source>
        <dbReference type="ARBA" id="ARBA00022771"/>
    </source>
</evidence>
<evidence type="ECO:0000313" key="7">
    <source>
        <dbReference type="EMBL" id="CAH2008530.1"/>
    </source>
</evidence>
<dbReference type="InterPro" id="IPR036236">
    <property type="entry name" value="Znf_C2H2_sf"/>
</dbReference>
<protein>
    <recommendedName>
        <fullName evidence="6">C2H2-type domain-containing protein</fullName>
    </recommendedName>
</protein>
<evidence type="ECO:0000259" key="6">
    <source>
        <dbReference type="PROSITE" id="PS50157"/>
    </source>
</evidence>
<keyword evidence="1" id="KW-0479">Metal-binding</keyword>
<sequence length="379" mass="45076">MDSSLFEINIKEESSEEEIIDVCGDEDQDDIFVEFIEAKRKYEALQFIDIKEDGSFEENKTEINANCEALELDYMELHIKSECNTDSENEVIDVGDNNISSDNNNYRDKPHYEPNCRPYRRTQEDIQKEEWYKCNVCSHKTKYPQNLVVHQLVHDKSGKKIFYCYNCDYKTFRKYDLISHMYKHSRTKKIYCCNMCSHSTIRKNDLKAHISRIHGDGKFVCVHCGKRLKEKRAIEDHVIKHHPKFIHTVSSKIWECNQCMFKSTYKSGLSQHMERKKHYPSDAPVYTCHVCNKYVTSFKAKFNVHLKSHAKVKTNYCCPVCVGSWSRKKYLDDHILIRHRNCDELTKTVTYKIFKCEKCYYMTVFITKFKKHVRTHHLL</sequence>
<keyword evidence="8" id="KW-1185">Reference proteome</keyword>
<name>A0A9P0M8T9_ACAOB</name>
<dbReference type="EMBL" id="CAKOFQ010007815">
    <property type="protein sequence ID" value="CAH2008530.1"/>
    <property type="molecule type" value="Genomic_DNA"/>
</dbReference>
<feature type="domain" description="C2H2-type" evidence="6">
    <location>
        <begin position="191"/>
        <end position="219"/>
    </location>
</feature>
<feature type="domain" description="C2H2-type" evidence="6">
    <location>
        <begin position="162"/>
        <end position="189"/>
    </location>
</feature>
<dbReference type="PROSITE" id="PS50157">
    <property type="entry name" value="ZINC_FINGER_C2H2_2"/>
    <property type="match status" value="3"/>
</dbReference>
<dbReference type="SMART" id="SM00355">
    <property type="entry name" value="ZnF_C2H2"/>
    <property type="match status" value="8"/>
</dbReference>
<dbReference type="Proteomes" id="UP001152888">
    <property type="component" value="Unassembled WGS sequence"/>
</dbReference>
<keyword evidence="4" id="KW-0862">Zinc</keyword>
<accession>A0A9P0M8T9</accession>
<feature type="domain" description="C2H2-type" evidence="6">
    <location>
        <begin position="132"/>
        <end position="159"/>
    </location>
</feature>
<keyword evidence="3 5" id="KW-0863">Zinc-finger</keyword>
<dbReference type="GO" id="GO:0008270">
    <property type="term" value="F:zinc ion binding"/>
    <property type="evidence" value="ECO:0007669"/>
    <property type="project" value="UniProtKB-KW"/>
</dbReference>